<dbReference type="AlphaFoldDB" id="A0A8H6XIQ7"/>
<keyword evidence="2" id="KW-1185">Reference proteome</keyword>
<gene>
    <name evidence="1" type="ORF">MVEN_01851200</name>
</gene>
<proteinExistence type="predicted"/>
<accession>A0A8H6XIQ7</accession>
<dbReference type="EMBL" id="JACAZI010000018">
    <property type="protein sequence ID" value="KAF7341164.1"/>
    <property type="molecule type" value="Genomic_DNA"/>
</dbReference>
<reference evidence="1" key="1">
    <citation type="submission" date="2020-05" db="EMBL/GenBank/DDBJ databases">
        <title>Mycena genomes resolve the evolution of fungal bioluminescence.</title>
        <authorList>
            <person name="Tsai I.J."/>
        </authorList>
    </citation>
    <scope>NUCLEOTIDE SEQUENCE</scope>
    <source>
        <strain evidence="1">CCC161011</strain>
    </source>
</reference>
<sequence length="207" mass="23108">MRKAQDRVISTPELLELILSYLPMRHLLLTAPLPDPTAADPVQNPLLVELFPPFFAPEVEGHTHDSASIRSMPWSKAPAAYRRKEASWRRMLVTQPPAKTMIIAETHCRLCGGSERRAVLKDIFLTMGVLYDLVVSFICQSQIASSFAISFAIRWHNGLAFEADLTLAVTYMKQCKAPLAGRKALHKKFYSAGANPIEIDFGGWVTL</sequence>
<evidence type="ECO:0000313" key="2">
    <source>
        <dbReference type="Proteomes" id="UP000620124"/>
    </source>
</evidence>
<protein>
    <submittedName>
        <fullName evidence="1">Putative f-box domain protein</fullName>
    </submittedName>
</protein>
<dbReference type="Proteomes" id="UP000620124">
    <property type="component" value="Unassembled WGS sequence"/>
</dbReference>
<evidence type="ECO:0000313" key="1">
    <source>
        <dbReference type="EMBL" id="KAF7341164.1"/>
    </source>
</evidence>
<comment type="caution">
    <text evidence="1">The sequence shown here is derived from an EMBL/GenBank/DDBJ whole genome shotgun (WGS) entry which is preliminary data.</text>
</comment>
<name>A0A8H6XIQ7_9AGAR</name>
<organism evidence="1 2">
    <name type="scientific">Mycena venus</name>
    <dbReference type="NCBI Taxonomy" id="2733690"/>
    <lineage>
        <taxon>Eukaryota</taxon>
        <taxon>Fungi</taxon>
        <taxon>Dikarya</taxon>
        <taxon>Basidiomycota</taxon>
        <taxon>Agaricomycotina</taxon>
        <taxon>Agaricomycetes</taxon>
        <taxon>Agaricomycetidae</taxon>
        <taxon>Agaricales</taxon>
        <taxon>Marasmiineae</taxon>
        <taxon>Mycenaceae</taxon>
        <taxon>Mycena</taxon>
    </lineage>
</organism>
<dbReference type="OrthoDB" id="2949637at2759"/>